<dbReference type="EMBL" id="PEVY01000063">
    <property type="protein sequence ID" value="PIU75023.1"/>
    <property type="molecule type" value="Genomic_DNA"/>
</dbReference>
<dbReference type="AlphaFoldDB" id="A0A2M7AWU8"/>
<evidence type="ECO:0000313" key="2">
    <source>
        <dbReference type="EMBL" id="PIU75023.1"/>
    </source>
</evidence>
<feature type="domain" description="LexA repressor DNA-binding" evidence="1">
    <location>
        <begin position="3"/>
        <end position="58"/>
    </location>
</feature>
<dbReference type="Gene3D" id="1.10.10.10">
    <property type="entry name" value="Winged helix-like DNA-binding domain superfamily/Winged helix DNA-binding domain"/>
    <property type="match status" value="1"/>
</dbReference>
<dbReference type="SUPFAM" id="SSF46785">
    <property type="entry name" value="Winged helix' DNA-binding domain"/>
    <property type="match status" value="1"/>
</dbReference>
<dbReference type="GO" id="GO:0006508">
    <property type="term" value="P:proteolysis"/>
    <property type="evidence" value="ECO:0007669"/>
    <property type="project" value="InterPro"/>
</dbReference>
<protein>
    <recommendedName>
        <fullName evidence="1">LexA repressor DNA-binding domain-containing protein</fullName>
    </recommendedName>
</protein>
<comment type="caution">
    <text evidence="2">The sequence shown here is derived from an EMBL/GenBank/DDBJ whole genome shotgun (WGS) entry which is preliminary data.</text>
</comment>
<gene>
    <name evidence="2" type="ORF">COS76_03015</name>
</gene>
<reference evidence="3" key="1">
    <citation type="submission" date="2017-09" db="EMBL/GenBank/DDBJ databases">
        <title>Depth-based differentiation of microbial function through sediment-hosted aquifers and enrichment of novel symbionts in the deep terrestrial subsurface.</title>
        <authorList>
            <person name="Probst A.J."/>
            <person name="Ladd B."/>
            <person name="Jarett J.K."/>
            <person name="Geller-Mcgrath D.E."/>
            <person name="Sieber C.M.K."/>
            <person name="Emerson J.B."/>
            <person name="Anantharaman K."/>
            <person name="Thomas B.C."/>
            <person name="Malmstrom R."/>
            <person name="Stieglmeier M."/>
            <person name="Klingl A."/>
            <person name="Woyke T."/>
            <person name="Ryan C.M."/>
            <person name="Banfield J.F."/>
        </authorList>
    </citation>
    <scope>NUCLEOTIDE SEQUENCE [LARGE SCALE GENOMIC DNA]</scope>
</reference>
<organism evidence="2 3">
    <name type="scientific">Candidatus Portnoybacteria bacterium CG06_land_8_20_14_3_00_39_12</name>
    <dbReference type="NCBI Taxonomy" id="1974809"/>
    <lineage>
        <taxon>Bacteria</taxon>
        <taxon>Candidatus Portnoyibacteriota</taxon>
    </lineage>
</organism>
<dbReference type="GO" id="GO:0004252">
    <property type="term" value="F:serine-type endopeptidase activity"/>
    <property type="evidence" value="ECO:0007669"/>
    <property type="project" value="InterPro"/>
</dbReference>
<sequence>MRSQITPRQKELLGAIYSFIQSDGFPPTFEQMREKLGGVSNQSVIDLLEKLKQRKLIKKGTGARGIVILPLGYKALGESPLAAFLGATAAGSPVETVEISGEWQSLCKI</sequence>
<evidence type="ECO:0000259" key="1">
    <source>
        <dbReference type="Pfam" id="PF01726"/>
    </source>
</evidence>
<evidence type="ECO:0000313" key="3">
    <source>
        <dbReference type="Proteomes" id="UP000228775"/>
    </source>
</evidence>
<dbReference type="InterPro" id="IPR006199">
    <property type="entry name" value="LexA_DNA-bd_dom"/>
</dbReference>
<accession>A0A2M7AWU8</accession>
<dbReference type="Proteomes" id="UP000228775">
    <property type="component" value="Unassembled WGS sequence"/>
</dbReference>
<dbReference type="InterPro" id="IPR036388">
    <property type="entry name" value="WH-like_DNA-bd_sf"/>
</dbReference>
<name>A0A2M7AWU8_9BACT</name>
<proteinExistence type="predicted"/>
<dbReference type="InterPro" id="IPR036390">
    <property type="entry name" value="WH_DNA-bd_sf"/>
</dbReference>
<dbReference type="Pfam" id="PF01726">
    <property type="entry name" value="LexA_DNA_bind"/>
    <property type="match status" value="1"/>
</dbReference>